<evidence type="ECO:0000313" key="2">
    <source>
        <dbReference type="EMBL" id="KIH66710.1"/>
    </source>
</evidence>
<dbReference type="EMBL" id="KN727003">
    <property type="protein sequence ID" value="KIH66710.1"/>
    <property type="molecule type" value="Genomic_DNA"/>
</dbReference>
<sequence>MMQSITFVGLADKTCFSKIVPLESKYRRGRWNCFDYYDRNTTKVPKPKIPDGTPLRQPSNHRNVHFVGVTNP</sequence>
<dbReference type="AlphaFoldDB" id="A0A0C2GYX7"/>
<proteinExistence type="predicted"/>
<feature type="region of interest" description="Disordered" evidence="1">
    <location>
        <begin position="45"/>
        <end position="72"/>
    </location>
</feature>
<protein>
    <submittedName>
        <fullName evidence="2">Uncharacterized protein</fullName>
    </submittedName>
</protein>
<accession>A0A0C2GYX7</accession>
<dbReference type="OrthoDB" id="8961796at2759"/>
<evidence type="ECO:0000313" key="3">
    <source>
        <dbReference type="Proteomes" id="UP000054047"/>
    </source>
</evidence>
<gene>
    <name evidence="2" type="ORF">ANCDUO_02962</name>
</gene>
<dbReference type="Proteomes" id="UP000054047">
    <property type="component" value="Unassembled WGS sequence"/>
</dbReference>
<organism evidence="2 3">
    <name type="scientific">Ancylostoma duodenale</name>
    <dbReference type="NCBI Taxonomy" id="51022"/>
    <lineage>
        <taxon>Eukaryota</taxon>
        <taxon>Metazoa</taxon>
        <taxon>Ecdysozoa</taxon>
        <taxon>Nematoda</taxon>
        <taxon>Chromadorea</taxon>
        <taxon>Rhabditida</taxon>
        <taxon>Rhabditina</taxon>
        <taxon>Rhabditomorpha</taxon>
        <taxon>Strongyloidea</taxon>
        <taxon>Ancylostomatidae</taxon>
        <taxon>Ancylostomatinae</taxon>
        <taxon>Ancylostoma</taxon>
    </lineage>
</organism>
<keyword evidence="3" id="KW-1185">Reference proteome</keyword>
<reference evidence="2 3" key="1">
    <citation type="submission" date="2013-12" db="EMBL/GenBank/DDBJ databases">
        <title>Draft genome of the parsitic nematode Ancylostoma duodenale.</title>
        <authorList>
            <person name="Mitreva M."/>
        </authorList>
    </citation>
    <scope>NUCLEOTIDE SEQUENCE [LARGE SCALE GENOMIC DNA]</scope>
    <source>
        <strain evidence="2 3">Zhejiang</strain>
    </source>
</reference>
<name>A0A0C2GYX7_9BILA</name>
<evidence type="ECO:0000256" key="1">
    <source>
        <dbReference type="SAM" id="MobiDB-lite"/>
    </source>
</evidence>